<evidence type="ECO:0000313" key="3">
    <source>
        <dbReference type="Proteomes" id="UP000514462"/>
    </source>
</evidence>
<sequence>MSEPITSTAEIVSSSGFTLKDYMYAAGVCISVFSAGVAWVSVRRTFKRDLNSLGDSEIKIFELVSKAESEVVKFNVKIKREIDSKGSEFEFSNADRIELDCLVESLLNIYDIACQRYQDSKIDKRRFVKTYKARIGQLFSNSLYKPYLSSNDFQYSALKNTHRQLNDLEMKRDDAVVNIDESPEQKIMSPKSQGNVRLLINSIALLMLAMVFILDKSDIQSKGAWISVINSTCVASIYLLFIYYRYASFPENQKKLKAKVDSFANFLALIAIVITFITVVVTERANSLYVVLAENGGASILFGVIIGVLSSRVLFPFWDLYSKYRKV</sequence>
<keyword evidence="1" id="KW-1133">Transmembrane helix</keyword>
<feature type="transmembrane region" description="Helical" evidence="1">
    <location>
        <begin position="225"/>
        <end position="243"/>
    </location>
</feature>
<feature type="transmembrane region" description="Helical" evidence="1">
    <location>
        <begin position="263"/>
        <end position="280"/>
    </location>
</feature>
<feature type="transmembrane region" description="Helical" evidence="1">
    <location>
        <begin position="22"/>
        <end position="42"/>
    </location>
</feature>
<reference evidence="3" key="1">
    <citation type="submission" date="2020-06" db="EMBL/GenBank/DDBJ databases">
        <title>REHAB project genomes.</title>
        <authorList>
            <person name="Shaw L.P."/>
        </authorList>
    </citation>
    <scope>NUCLEOTIDE SEQUENCE [LARGE SCALE GENOMIC DNA]</scope>
    <source>
        <strain evidence="3">RHBSTW-00938</strain>
    </source>
</reference>
<proteinExistence type="predicted"/>
<dbReference type="Proteomes" id="UP000514462">
    <property type="component" value="Chromosome"/>
</dbReference>
<gene>
    <name evidence="2" type="ORF">HV331_16455</name>
</gene>
<accession>A0AAP9QXV1</accession>
<name>A0AAP9QXV1_KLEAE</name>
<feature type="transmembrane region" description="Helical" evidence="1">
    <location>
        <begin position="300"/>
        <end position="321"/>
    </location>
</feature>
<feature type="transmembrane region" description="Helical" evidence="1">
    <location>
        <begin position="196"/>
        <end position="213"/>
    </location>
</feature>
<keyword evidence="1" id="KW-0812">Transmembrane</keyword>
<dbReference type="EMBL" id="CP055904">
    <property type="protein sequence ID" value="QMR40996.1"/>
    <property type="molecule type" value="Genomic_DNA"/>
</dbReference>
<evidence type="ECO:0000256" key="1">
    <source>
        <dbReference type="SAM" id="Phobius"/>
    </source>
</evidence>
<organism evidence="2 3">
    <name type="scientific">Klebsiella aerogenes</name>
    <name type="common">Enterobacter aerogenes</name>
    <dbReference type="NCBI Taxonomy" id="548"/>
    <lineage>
        <taxon>Bacteria</taxon>
        <taxon>Pseudomonadati</taxon>
        <taxon>Pseudomonadota</taxon>
        <taxon>Gammaproteobacteria</taxon>
        <taxon>Enterobacterales</taxon>
        <taxon>Enterobacteriaceae</taxon>
        <taxon>Klebsiella/Raoultella group</taxon>
        <taxon>Klebsiella</taxon>
    </lineage>
</organism>
<keyword evidence="1" id="KW-0472">Membrane</keyword>
<dbReference type="AlphaFoldDB" id="A0AAP9QXV1"/>
<dbReference type="RefSeq" id="WP_182014510.1">
    <property type="nucleotide sequence ID" value="NZ_CP055904.1"/>
</dbReference>
<evidence type="ECO:0000313" key="2">
    <source>
        <dbReference type="EMBL" id="QMR40996.1"/>
    </source>
</evidence>
<protein>
    <submittedName>
        <fullName evidence="2">Uncharacterized protein</fullName>
    </submittedName>
</protein>